<dbReference type="OrthoDB" id="433738at2759"/>
<accession>A0A1Y2IY37</accession>
<keyword evidence="3" id="KW-1185">Reference proteome</keyword>
<proteinExistence type="predicted"/>
<name>A0A1Y2IY37_TRAC3</name>
<evidence type="ECO:0000313" key="2">
    <source>
        <dbReference type="EMBL" id="OSD04872.1"/>
    </source>
</evidence>
<organism evidence="2 3">
    <name type="scientific">Trametes coccinea (strain BRFM310)</name>
    <name type="common">Pycnoporus coccineus</name>
    <dbReference type="NCBI Taxonomy" id="1353009"/>
    <lineage>
        <taxon>Eukaryota</taxon>
        <taxon>Fungi</taxon>
        <taxon>Dikarya</taxon>
        <taxon>Basidiomycota</taxon>
        <taxon>Agaricomycotina</taxon>
        <taxon>Agaricomycetes</taxon>
        <taxon>Polyporales</taxon>
        <taxon>Polyporaceae</taxon>
        <taxon>Trametes</taxon>
    </lineage>
</organism>
<gene>
    <name evidence="2" type="ORF">PYCCODRAFT_79426</name>
</gene>
<dbReference type="STRING" id="1353009.A0A1Y2IY37"/>
<protein>
    <submittedName>
        <fullName evidence="2">Uncharacterized protein</fullName>
    </submittedName>
</protein>
<evidence type="ECO:0000256" key="1">
    <source>
        <dbReference type="SAM" id="MobiDB-lite"/>
    </source>
</evidence>
<reference evidence="2 3" key="1">
    <citation type="journal article" date="2015" name="Biotechnol. Biofuels">
        <title>Enhanced degradation of softwood versus hardwood by the white-rot fungus Pycnoporus coccineus.</title>
        <authorList>
            <person name="Couturier M."/>
            <person name="Navarro D."/>
            <person name="Chevret D."/>
            <person name="Henrissat B."/>
            <person name="Piumi F."/>
            <person name="Ruiz-Duenas F.J."/>
            <person name="Martinez A.T."/>
            <person name="Grigoriev I.V."/>
            <person name="Riley R."/>
            <person name="Lipzen A."/>
            <person name="Berrin J.G."/>
            <person name="Master E.R."/>
            <person name="Rosso M.N."/>
        </authorList>
    </citation>
    <scope>NUCLEOTIDE SEQUENCE [LARGE SCALE GENOMIC DNA]</scope>
    <source>
        <strain evidence="2 3">BRFM310</strain>
    </source>
</reference>
<evidence type="ECO:0000313" key="3">
    <source>
        <dbReference type="Proteomes" id="UP000193067"/>
    </source>
</evidence>
<feature type="compositionally biased region" description="Low complexity" evidence="1">
    <location>
        <begin position="9"/>
        <end position="21"/>
    </location>
</feature>
<dbReference type="AlphaFoldDB" id="A0A1Y2IY37"/>
<sequence>MSHSHSHAPGQPHNHSHGPQPGQQPPQQPQQPQATMAMRPPDPLMQAVIEESFRPVALALGPPDNAAALCAAHKLEKCADCAEDFRALNRLSRLLVANPNLRCPPPPQVVSQNLSQAISNTKDEGNVRSRYVQRFRVLMLNAHPALPGALQGRPPRTSHPAVHHGRQHRRPAPAMGGPAAHARRALHDPLQPLRSLLRGRRLHQRPRRRRDRHPA</sequence>
<dbReference type="EMBL" id="KZ084095">
    <property type="protein sequence ID" value="OSD04872.1"/>
    <property type="molecule type" value="Genomic_DNA"/>
</dbReference>
<dbReference type="Proteomes" id="UP000193067">
    <property type="component" value="Unassembled WGS sequence"/>
</dbReference>
<feature type="region of interest" description="Disordered" evidence="1">
    <location>
        <begin position="146"/>
        <end position="215"/>
    </location>
</feature>
<feature type="region of interest" description="Disordered" evidence="1">
    <location>
        <begin position="1"/>
        <end position="38"/>
    </location>
</feature>
<feature type="compositionally biased region" description="Basic residues" evidence="1">
    <location>
        <begin position="197"/>
        <end position="215"/>
    </location>
</feature>
<feature type="compositionally biased region" description="Basic residues" evidence="1">
    <location>
        <begin position="161"/>
        <end position="171"/>
    </location>
</feature>